<feature type="region of interest" description="Disordered" evidence="6">
    <location>
        <begin position="164"/>
        <end position="203"/>
    </location>
</feature>
<dbReference type="InterPro" id="IPR016032">
    <property type="entry name" value="Sig_transdc_resp-reg_C-effctor"/>
</dbReference>
<feature type="domain" description="HTH luxR-type" evidence="7">
    <location>
        <begin position="198"/>
        <end position="263"/>
    </location>
</feature>
<dbReference type="PROSITE" id="PS50043">
    <property type="entry name" value="HTH_LUXR_2"/>
    <property type="match status" value="1"/>
</dbReference>
<dbReference type="SMART" id="SM00421">
    <property type="entry name" value="HTH_LUXR"/>
    <property type="match status" value="1"/>
</dbReference>
<dbReference type="AlphaFoldDB" id="A0A426PY12"/>
<accession>A0A426PY12</accession>
<evidence type="ECO:0000256" key="6">
    <source>
        <dbReference type="SAM" id="MobiDB-lite"/>
    </source>
</evidence>
<keyword evidence="3 9" id="KW-0238">DNA-binding</keyword>
<protein>
    <submittedName>
        <fullName evidence="9">DNA-binding response regulator</fullName>
    </submittedName>
</protein>
<dbReference type="Gene3D" id="3.40.50.2300">
    <property type="match status" value="1"/>
</dbReference>
<gene>
    <name evidence="9" type="ORF">CXF48_06500</name>
</gene>
<evidence type="ECO:0000256" key="5">
    <source>
        <dbReference type="PROSITE-ProRule" id="PRU00169"/>
    </source>
</evidence>
<dbReference type="InterPro" id="IPR011006">
    <property type="entry name" value="CheY-like_superfamily"/>
</dbReference>
<comment type="caution">
    <text evidence="9">The sequence shown here is derived from an EMBL/GenBank/DDBJ whole genome shotgun (WGS) entry which is preliminary data.</text>
</comment>
<dbReference type="RefSeq" id="WP_125173233.1">
    <property type="nucleotide sequence ID" value="NZ_JAPJOD010000024.1"/>
</dbReference>
<organism evidence="9 10">
    <name type="scientific">Corynebacterium bovis</name>
    <dbReference type="NCBI Taxonomy" id="36808"/>
    <lineage>
        <taxon>Bacteria</taxon>
        <taxon>Bacillati</taxon>
        <taxon>Actinomycetota</taxon>
        <taxon>Actinomycetes</taxon>
        <taxon>Mycobacteriales</taxon>
        <taxon>Corynebacteriaceae</taxon>
        <taxon>Corynebacterium</taxon>
    </lineage>
</organism>
<dbReference type="PRINTS" id="PR00038">
    <property type="entry name" value="HTHLUXR"/>
</dbReference>
<keyword evidence="1 5" id="KW-0597">Phosphoprotein</keyword>
<dbReference type="SUPFAM" id="SSF46894">
    <property type="entry name" value="C-terminal effector domain of the bipartite response regulators"/>
    <property type="match status" value="1"/>
</dbReference>
<dbReference type="PROSITE" id="PS00622">
    <property type="entry name" value="HTH_LUXR_1"/>
    <property type="match status" value="1"/>
</dbReference>
<dbReference type="PANTHER" id="PTHR43214">
    <property type="entry name" value="TWO-COMPONENT RESPONSE REGULATOR"/>
    <property type="match status" value="1"/>
</dbReference>
<keyword evidence="2" id="KW-0805">Transcription regulation</keyword>
<dbReference type="GO" id="GO:0000160">
    <property type="term" value="P:phosphorelay signal transduction system"/>
    <property type="evidence" value="ECO:0007669"/>
    <property type="project" value="InterPro"/>
</dbReference>
<keyword evidence="4" id="KW-0804">Transcription</keyword>
<evidence type="ECO:0000313" key="9">
    <source>
        <dbReference type="EMBL" id="RRO86451.1"/>
    </source>
</evidence>
<dbReference type="GO" id="GO:0003677">
    <property type="term" value="F:DNA binding"/>
    <property type="evidence" value="ECO:0007669"/>
    <property type="project" value="UniProtKB-KW"/>
</dbReference>
<evidence type="ECO:0000256" key="4">
    <source>
        <dbReference type="ARBA" id="ARBA00023163"/>
    </source>
</evidence>
<evidence type="ECO:0000256" key="3">
    <source>
        <dbReference type="ARBA" id="ARBA00023125"/>
    </source>
</evidence>
<dbReference type="Pfam" id="PF00072">
    <property type="entry name" value="Response_reg"/>
    <property type="match status" value="1"/>
</dbReference>
<sequence>MTDATDGTGATDATDGTAAPGEIRVMLVDDEALMRSGLSLMLDGAAGMRVVAQAANGREAVHTLATRDDIDVVLMDIRMPVLDGIGALRMLPPSAPPVIVLTSFDTDTYVLDALRAGAAGFLLKSASPGAIVAAVAAAAEGQPLLSPEVLVSLVRLAGTEAATGGSDAATSATPAPAAAGAPAVPARGDGGDGGDSAPAGPLGQLSAREREIAELVARGMSNPQIGAALFISLPTVKTHVTRIIDKLGVDNRVQVALAVVEDRQRPGTR</sequence>
<dbReference type="SUPFAM" id="SSF52172">
    <property type="entry name" value="CheY-like"/>
    <property type="match status" value="1"/>
</dbReference>
<feature type="compositionally biased region" description="Low complexity" evidence="6">
    <location>
        <begin position="164"/>
        <end position="187"/>
    </location>
</feature>
<dbReference type="PANTHER" id="PTHR43214:SF24">
    <property type="entry name" value="TRANSCRIPTIONAL REGULATORY PROTEIN NARL-RELATED"/>
    <property type="match status" value="1"/>
</dbReference>
<dbReference type="Proteomes" id="UP000276526">
    <property type="component" value="Unassembled WGS sequence"/>
</dbReference>
<dbReference type="SMART" id="SM00448">
    <property type="entry name" value="REC"/>
    <property type="match status" value="1"/>
</dbReference>
<evidence type="ECO:0000259" key="7">
    <source>
        <dbReference type="PROSITE" id="PS50043"/>
    </source>
</evidence>
<reference evidence="9 10" key="1">
    <citation type="submission" date="2018-01" db="EMBL/GenBank/DDBJ databases">
        <title>Twenty Corynebacterium bovis Genomes.</title>
        <authorList>
            <person name="Gulvik C.A."/>
        </authorList>
    </citation>
    <scope>NUCLEOTIDE SEQUENCE [LARGE SCALE GENOMIC DNA]</scope>
    <source>
        <strain evidence="9 10">F6900</strain>
    </source>
</reference>
<evidence type="ECO:0000256" key="2">
    <source>
        <dbReference type="ARBA" id="ARBA00023015"/>
    </source>
</evidence>
<dbReference type="InterPro" id="IPR058245">
    <property type="entry name" value="NreC/VraR/RcsB-like_REC"/>
</dbReference>
<dbReference type="InterPro" id="IPR000792">
    <property type="entry name" value="Tscrpt_reg_LuxR_C"/>
</dbReference>
<dbReference type="CDD" id="cd06170">
    <property type="entry name" value="LuxR_C_like"/>
    <property type="match status" value="1"/>
</dbReference>
<feature type="domain" description="Response regulatory" evidence="8">
    <location>
        <begin position="24"/>
        <end position="139"/>
    </location>
</feature>
<dbReference type="InterPro" id="IPR039420">
    <property type="entry name" value="WalR-like"/>
</dbReference>
<dbReference type="CDD" id="cd17535">
    <property type="entry name" value="REC_NarL-like"/>
    <property type="match status" value="1"/>
</dbReference>
<evidence type="ECO:0000259" key="8">
    <source>
        <dbReference type="PROSITE" id="PS50110"/>
    </source>
</evidence>
<dbReference type="PROSITE" id="PS50110">
    <property type="entry name" value="RESPONSE_REGULATORY"/>
    <property type="match status" value="1"/>
</dbReference>
<dbReference type="EMBL" id="PQNK01000009">
    <property type="protein sequence ID" value="RRO86451.1"/>
    <property type="molecule type" value="Genomic_DNA"/>
</dbReference>
<feature type="modified residue" description="4-aspartylphosphate" evidence="5">
    <location>
        <position position="76"/>
    </location>
</feature>
<evidence type="ECO:0000256" key="1">
    <source>
        <dbReference type="ARBA" id="ARBA00022553"/>
    </source>
</evidence>
<dbReference type="GO" id="GO:0006355">
    <property type="term" value="P:regulation of DNA-templated transcription"/>
    <property type="evidence" value="ECO:0007669"/>
    <property type="project" value="InterPro"/>
</dbReference>
<proteinExistence type="predicted"/>
<dbReference type="Pfam" id="PF00196">
    <property type="entry name" value="GerE"/>
    <property type="match status" value="1"/>
</dbReference>
<evidence type="ECO:0000313" key="10">
    <source>
        <dbReference type="Proteomes" id="UP000276526"/>
    </source>
</evidence>
<name>A0A426PY12_9CORY</name>
<dbReference type="InterPro" id="IPR001789">
    <property type="entry name" value="Sig_transdc_resp-reg_receiver"/>
</dbReference>